<dbReference type="SUPFAM" id="SSF52218">
    <property type="entry name" value="Flavoproteins"/>
    <property type="match status" value="1"/>
</dbReference>
<dbReference type="OrthoDB" id="9812295at2"/>
<evidence type="ECO:0000313" key="3">
    <source>
        <dbReference type="Proteomes" id="UP000270021"/>
    </source>
</evidence>
<dbReference type="InterPro" id="IPR029039">
    <property type="entry name" value="Flavoprotein-like_sf"/>
</dbReference>
<name>A0A3S8Z7M7_9ACTO</name>
<proteinExistence type="predicted"/>
<dbReference type="KEGG" id="fsl:EJO69_02600"/>
<dbReference type="InterPro" id="IPR050712">
    <property type="entry name" value="NAD(P)H-dep_reductase"/>
</dbReference>
<dbReference type="GO" id="GO:0010181">
    <property type="term" value="F:FMN binding"/>
    <property type="evidence" value="ECO:0007669"/>
    <property type="project" value="TreeGrafter"/>
</dbReference>
<dbReference type="InterPro" id="IPR005025">
    <property type="entry name" value="FMN_Rdtase-like_dom"/>
</dbReference>
<organism evidence="2 3">
    <name type="scientific">Flaviflexus salsibiostraticola</name>
    <dbReference type="NCBI Taxonomy" id="1282737"/>
    <lineage>
        <taxon>Bacteria</taxon>
        <taxon>Bacillati</taxon>
        <taxon>Actinomycetota</taxon>
        <taxon>Actinomycetes</taxon>
        <taxon>Actinomycetales</taxon>
        <taxon>Actinomycetaceae</taxon>
        <taxon>Flaviflexus</taxon>
    </lineage>
</organism>
<keyword evidence="3" id="KW-1185">Reference proteome</keyword>
<evidence type="ECO:0000313" key="2">
    <source>
        <dbReference type="EMBL" id="AZN29316.1"/>
    </source>
</evidence>
<dbReference type="PANTHER" id="PTHR30543:SF21">
    <property type="entry name" value="NAD(P)H-DEPENDENT FMN REDUCTASE LOT6"/>
    <property type="match status" value="1"/>
</dbReference>
<dbReference type="Gene3D" id="3.40.50.360">
    <property type="match status" value="1"/>
</dbReference>
<dbReference type="Proteomes" id="UP000270021">
    <property type="component" value="Chromosome"/>
</dbReference>
<feature type="domain" description="NADPH-dependent FMN reductase-like" evidence="1">
    <location>
        <begin position="1"/>
        <end position="145"/>
    </location>
</feature>
<dbReference type="AlphaFoldDB" id="A0A3S8Z7M7"/>
<dbReference type="GO" id="GO:0005829">
    <property type="term" value="C:cytosol"/>
    <property type="evidence" value="ECO:0007669"/>
    <property type="project" value="TreeGrafter"/>
</dbReference>
<dbReference type="EMBL" id="CP034438">
    <property type="protein sequence ID" value="AZN29316.1"/>
    <property type="molecule type" value="Genomic_DNA"/>
</dbReference>
<gene>
    <name evidence="2" type="ORF">EJO69_02600</name>
</gene>
<dbReference type="RefSeq" id="WP_126038843.1">
    <property type="nucleotide sequence ID" value="NZ_CP034438.1"/>
</dbReference>
<accession>A0A3S8Z7M7</accession>
<protein>
    <submittedName>
        <fullName evidence="2">NAD(P)H-dependent oxidoreductase</fullName>
    </submittedName>
</protein>
<dbReference type="PANTHER" id="PTHR30543">
    <property type="entry name" value="CHROMATE REDUCTASE"/>
    <property type="match status" value="1"/>
</dbReference>
<dbReference type="Pfam" id="PF03358">
    <property type="entry name" value="FMN_red"/>
    <property type="match status" value="1"/>
</dbReference>
<dbReference type="GO" id="GO:0016491">
    <property type="term" value="F:oxidoreductase activity"/>
    <property type="evidence" value="ECO:0007669"/>
    <property type="project" value="InterPro"/>
</dbReference>
<evidence type="ECO:0000259" key="1">
    <source>
        <dbReference type="Pfam" id="PF03358"/>
    </source>
</evidence>
<reference evidence="2 3" key="1">
    <citation type="submission" date="2018-12" db="EMBL/GenBank/DDBJ databases">
        <title>Complete genome sequence of Flaviflexus salsibiostraticola KCTC 33148.</title>
        <authorList>
            <person name="Bae J.-W."/>
        </authorList>
    </citation>
    <scope>NUCLEOTIDE SEQUENCE [LARGE SCALE GENOMIC DNA]</scope>
    <source>
        <strain evidence="2 3">KCTC 33148</strain>
    </source>
</reference>
<sequence length="183" mass="20470">MKIGIILGSIREGRAGAQVAEWVYDRAKEHGGAEFELVDLKDYNVPLLTTGVHPAMANRDYESQEVKNWGRKIDEFDGYIFVTTEYNHGVPGAFKNAVDSLAPEWMNKMVAFVGYGAANGVRAIEQWRGIVANFNMWDIRTTVEFNIFSEFTDGVFAPNERYEGEITALFDQLVAAHRAAKAA</sequence>